<dbReference type="EMBL" id="NPEU01000337">
    <property type="protein sequence ID" value="RAI33845.1"/>
    <property type="molecule type" value="Genomic_DNA"/>
</dbReference>
<keyword evidence="3" id="KW-1185">Reference proteome</keyword>
<dbReference type="Pfam" id="PF13747">
    <property type="entry name" value="DUF4164"/>
    <property type="match status" value="1"/>
</dbReference>
<keyword evidence="1" id="KW-0175">Coiled coil</keyword>
<dbReference type="AlphaFoldDB" id="A0A327K836"/>
<evidence type="ECO:0000313" key="2">
    <source>
        <dbReference type="EMBL" id="RAI33845.1"/>
    </source>
</evidence>
<proteinExistence type="predicted"/>
<reference evidence="2 3" key="1">
    <citation type="submission" date="2017-07" db="EMBL/GenBank/DDBJ databases">
        <title>Draft Genome Sequences of Select Purple Nonsulfur Bacteria.</title>
        <authorList>
            <person name="Lasarre B."/>
            <person name="Mckinlay J.B."/>
        </authorList>
    </citation>
    <scope>NUCLEOTIDE SEQUENCE [LARGE SCALE GENOMIC DNA]</scope>
    <source>
        <strain evidence="2 3">DSM 11907</strain>
    </source>
</reference>
<evidence type="ECO:0000256" key="1">
    <source>
        <dbReference type="SAM" id="Coils"/>
    </source>
</evidence>
<protein>
    <recommendedName>
        <fullName evidence="4">DUF4164 domain-containing protein</fullName>
    </recommendedName>
</protein>
<organism evidence="2 3">
    <name type="scientific">Rhodoplanes elegans</name>
    <dbReference type="NCBI Taxonomy" id="29408"/>
    <lineage>
        <taxon>Bacteria</taxon>
        <taxon>Pseudomonadati</taxon>
        <taxon>Pseudomonadota</taxon>
        <taxon>Alphaproteobacteria</taxon>
        <taxon>Hyphomicrobiales</taxon>
        <taxon>Nitrobacteraceae</taxon>
        <taxon>Rhodoplanes</taxon>
    </lineage>
</organism>
<name>A0A327K836_9BRAD</name>
<feature type="non-terminal residue" evidence="2">
    <location>
        <position position="56"/>
    </location>
</feature>
<feature type="coiled-coil region" evidence="1">
    <location>
        <begin position="7"/>
        <end position="41"/>
    </location>
</feature>
<gene>
    <name evidence="2" type="ORF">CH338_21865</name>
</gene>
<comment type="caution">
    <text evidence="2">The sequence shown here is derived from an EMBL/GenBank/DDBJ whole genome shotgun (WGS) entry which is preliminary data.</text>
</comment>
<evidence type="ECO:0000313" key="3">
    <source>
        <dbReference type="Proteomes" id="UP000248863"/>
    </source>
</evidence>
<sequence>MSDSTIVEAASTRLQRALAALEEAVERRHELERGRSALSEQVHTLGADRARLADAL</sequence>
<evidence type="ECO:0008006" key="4">
    <source>
        <dbReference type="Google" id="ProtNLM"/>
    </source>
</evidence>
<dbReference type="Proteomes" id="UP000248863">
    <property type="component" value="Unassembled WGS sequence"/>
</dbReference>
<dbReference type="RefSeq" id="WP_146618864.1">
    <property type="nucleotide sequence ID" value="NZ_NPEU01000337.1"/>
</dbReference>
<dbReference type="InterPro" id="IPR025310">
    <property type="entry name" value="DUF4164"/>
</dbReference>
<accession>A0A327K836</accession>